<dbReference type="InterPro" id="IPR038555">
    <property type="entry name" value="Zincin_1_sf"/>
</dbReference>
<keyword evidence="3" id="KW-1185">Reference proteome</keyword>
<dbReference type="CDD" id="cd12954">
    <property type="entry name" value="MMP_TTHA0227_like_1"/>
    <property type="match status" value="1"/>
</dbReference>
<dbReference type="InterPro" id="IPR010428">
    <property type="entry name" value="Zincin_1"/>
</dbReference>
<protein>
    <submittedName>
        <fullName evidence="2">Metallopeptidase family protein</fullName>
    </submittedName>
</protein>
<dbReference type="RefSeq" id="WP_119836586.1">
    <property type="nucleotide sequence ID" value="NZ_CP032514.1"/>
</dbReference>
<proteinExistence type="predicted"/>
<feature type="compositionally biased region" description="Basic residues" evidence="1">
    <location>
        <begin position="15"/>
        <end position="27"/>
    </location>
</feature>
<dbReference type="EMBL" id="CP032514">
    <property type="protein sequence ID" value="AYD90238.1"/>
    <property type="molecule type" value="Genomic_DNA"/>
</dbReference>
<reference evidence="2 3" key="1">
    <citation type="submission" date="2018-09" db="EMBL/GenBank/DDBJ databases">
        <authorList>
            <person name="Li J."/>
        </authorList>
    </citation>
    <scope>NUCLEOTIDE SEQUENCE [LARGE SCALE GENOMIC DNA]</scope>
    <source>
        <strain evidence="2 3">2129</strain>
    </source>
</reference>
<evidence type="ECO:0000256" key="1">
    <source>
        <dbReference type="SAM" id="MobiDB-lite"/>
    </source>
</evidence>
<dbReference type="Gene3D" id="3.30.2010.20">
    <property type="match status" value="1"/>
</dbReference>
<feature type="compositionally biased region" description="Polar residues" evidence="1">
    <location>
        <begin position="1"/>
        <end position="13"/>
    </location>
</feature>
<gene>
    <name evidence="2" type="ORF">D5R93_09905</name>
</gene>
<name>A0ABN5PP95_9ACTO</name>
<dbReference type="SUPFAM" id="SSF55486">
    <property type="entry name" value="Metalloproteases ('zincins'), catalytic domain"/>
    <property type="match status" value="1"/>
</dbReference>
<sequence length="152" mass="16884">MTSPFSPVATSSHYPGRRRRRDRHGRGQRGPLLPPSLPAWRTRAERFDELVIAAARDLATRWPQVKDIQFAVEEVPPSDPAPWERSVVLGRGFTAEPRAGLPARVIIYRRPVASRVVASQAGPTALAELVRQVVVEQVALMLGRRPEEIDPG</sequence>
<evidence type="ECO:0000313" key="2">
    <source>
        <dbReference type="EMBL" id="AYD90238.1"/>
    </source>
</evidence>
<dbReference type="Proteomes" id="UP000273001">
    <property type="component" value="Chromosome"/>
</dbReference>
<organism evidence="2 3">
    <name type="scientific">Actinomyces lilanjuaniae</name>
    <dbReference type="NCBI Taxonomy" id="2321394"/>
    <lineage>
        <taxon>Bacteria</taxon>
        <taxon>Bacillati</taxon>
        <taxon>Actinomycetota</taxon>
        <taxon>Actinomycetes</taxon>
        <taxon>Actinomycetales</taxon>
        <taxon>Actinomycetaceae</taxon>
        <taxon>Actinomyces</taxon>
    </lineage>
</organism>
<evidence type="ECO:0000313" key="3">
    <source>
        <dbReference type="Proteomes" id="UP000273001"/>
    </source>
</evidence>
<accession>A0ABN5PP95</accession>
<dbReference type="Pfam" id="PF06262">
    <property type="entry name" value="Zincin_1"/>
    <property type="match status" value="1"/>
</dbReference>
<feature type="region of interest" description="Disordered" evidence="1">
    <location>
        <begin position="1"/>
        <end position="37"/>
    </location>
</feature>